<sequence>MAARSRATSINHLELLGILAGLQLNCAGTPILKYVSESVSSTAMTWAKGRGNIPWTVFQTLRQIKVITDTLSEWKVTHVYREGNRVVDALAALQSQIGSIFFPSSKLTSEIENFLHEDKDGINQIRIPRC</sequence>
<dbReference type="GO" id="GO:0004523">
    <property type="term" value="F:RNA-DNA hybrid ribonuclease activity"/>
    <property type="evidence" value="ECO:0007669"/>
    <property type="project" value="InterPro"/>
</dbReference>
<feature type="domain" description="RNase H type-1" evidence="2">
    <location>
        <begin position="6"/>
        <end position="92"/>
    </location>
</feature>
<dbReference type="InterPro" id="IPR044730">
    <property type="entry name" value="RNase_H-like_dom_plant"/>
</dbReference>
<evidence type="ECO:0000313" key="3">
    <source>
        <dbReference type="EMBL" id="KAK1279051.1"/>
    </source>
</evidence>
<accession>A0AAV9BRW5</accession>
<keyword evidence="4" id="KW-1185">Reference proteome</keyword>
<evidence type="ECO:0000256" key="1">
    <source>
        <dbReference type="SAM" id="SignalP"/>
    </source>
</evidence>
<dbReference type="PANTHER" id="PTHR47723">
    <property type="entry name" value="OS05G0353850 PROTEIN"/>
    <property type="match status" value="1"/>
</dbReference>
<dbReference type="InterPro" id="IPR012337">
    <property type="entry name" value="RNaseH-like_sf"/>
</dbReference>
<dbReference type="SUPFAM" id="SSF53098">
    <property type="entry name" value="Ribonuclease H-like"/>
    <property type="match status" value="1"/>
</dbReference>
<name>A0AAV9BRW5_ACOGR</name>
<reference evidence="3" key="1">
    <citation type="journal article" date="2023" name="Nat. Commun.">
        <title>Diploid and tetraploid genomes of Acorus and the evolution of monocots.</title>
        <authorList>
            <person name="Ma L."/>
            <person name="Liu K.W."/>
            <person name="Li Z."/>
            <person name="Hsiao Y.Y."/>
            <person name="Qi Y."/>
            <person name="Fu T."/>
            <person name="Tang G.D."/>
            <person name="Zhang D."/>
            <person name="Sun W.H."/>
            <person name="Liu D.K."/>
            <person name="Li Y."/>
            <person name="Chen G.Z."/>
            <person name="Liu X.D."/>
            <person name="Liao X.Y."/>
            <person name="Jiang Y.T."/>
            <person name="Yu X."/>
            <person name="Hao Y."/>
            <person name="Huang J."/>
            <person name="Zhao X.W."/>
            <person name="Ke S."/>
            <person name="Chen Y.Y."/>
            <person name="Wu W.L."/>
            <person name="Hsu J.L."/>
            <person name="Lin Y.F."/>
            <person name="Huang M.D."/>
            <person name="Li C.Y."/>
            <person name="Huang L."/>
            <person name="Wang Z.W."/>
            <person name="Zhao X."/>
            <person name="Zhong W.Y."/>
            <person name="Peng D.H."/>
            <person name="Ahmad S."/>
            <person name="Lan S."/>
            <person name="Zhang J.S."/>
            <person name="Tsai W.C."/>
            <person name="Van de Peer Y."/>
            <person name="Liu Z.J."/>
        </authorList>
    </citation>
    <scope>NUCLEOTIDE SEQUENCE</scope>
    <source>
        <strain evidence="3">SCP</strain>
    </source>
</reference>
<feature type="chain" id="PRO_5043395611" description="RNase H type-1 domain-containing protein" evidence="1">
    <location>
        <begin position="28"/>
        <end position="130"/>
    </location>
</feature>
<dbReference type="GO" id="GO:0003676">
    <property type="term" value="F:nucleic acid binding"/>
    <property type="evidence" value="ECO:0007669"/>
    <property type="project" value="InterPro"/>
</dbReference>
<dbReference type="AlphaFoldDB" id="A0AAV9BRW5"/>
<dbReference type="InterPro" id="IPR036397">
    <property type="entry name" value="RNaseH_sf"/>
</dbReference>
<dbReference type="Gene3D" id="3.30.420.10">
    <property type="entry name" value="Ribonuclease H-like superfamily/Ribonuclease H"/>
    <property type="match status" value="1"/>
</dbReference>
<dbReference type="Proteomes" id="UP001179952">
    <property type="component" value="Unassembled WGS sequence"/>
</dbReference>
<evidence type="ECO:0000259" key="2">
    <source>
        <dbReference type="Pfam" id="PF13456"/>
    </source>
</evidence>
<organism evidence="3 4">
    <name type="scientific">Acorus gramineus</name>
    <name type="common">Dwarf sweet flag</name>
    <dbReference type="NCBI Taxonomy" id="55184"/>
    <lineage>
        <taxon>Eukaryota</taxon>
        <taxon>Viridiplantae</taxon>
        <taxon>Streptophyta</taxon>
        <taxon>Embryophyta</taxon>
        <taxon>Tracheophyta</taxon>
        <taxon>Spermatophyta</taxon>
        <taxon>Magnoliopsida</taxon>
        <taxon>Liliopsida</taxon>
        <taxon>Acoraceae</taxon>
        <taxon>Acorus</taxon>
    </lineage>
</organism>
<reference evidence="3" key="2">
    <citation type="submission" date="2023-06" db="EMBL/GenBank/DDBJ databases">
        <authorList>
            <person name="Ma L."/>
            <person name="Liu K.-W."/>
            <person name="Li Z."/>
            <person name="Hsiao Y.-Y."/>
            <person name="Qi Y."/>
            <person name="Fu T."/>
            <person name="Tang G."/>
            <person name="Zhang D."/>
            <person name="Sun W.-H."/>
            <person name="Liu D.-K."/>
            <person name="Li Y."/>
            <person name="Chen G.-Z."/>
            <person name="Liu X.-D."/>
            <person name="Liao X.-Y."/>
            <person name="Jiang Y.-T."/>
            <person name="Yu X."/>
            <person name="Hao Y."/>
            <person name="Huang J."/>
            <person name="Zhao X.-W."/>
            <person name="Ke S."/>
            <person name="Chen Y.-Y."/>
            <person name="Wu W.-L."/>
            <person name="Hsu J.-L."/>
            <person name="Lin Y.-F."/>
            <person name="Huang M.-D."/>
            <person name="Li C.-Y."/>
            <person name="Huang L."/>
            <person name="Wang Z.-W."/>
            <person name="Zhao X."/>
            <person name="Zhong W.-Y."/>
            <person name="Peng D.-H."/>
            <person name="Ahmad S."/>
            <person name="Lan S."/>
            <person name="Zhang J.-S."/>
            <person name="Tsai W.-C."/>
            <person name="Van De Peer Y."/>
            <person name="Liu Z.-J."/>
        </authorList>
    </citation>
    <scope>NUCLEOTIDE SEQUENCE</scope>
    <source>
        <strain evidence="3">SCP</strain>
        <tissue evidence="3">Leaves</tissue>
    </source>
</reference>
<dbReference type="PANTHER" id="PTHR47723:SF19">
    <property type="entry name" value="POLYNUCLEOTIDYL TRANSFERASE, RIBONUCLEASE H-LIKE SUPERFAMILY PROTEIN"/>
    <property type="match status" value="1"/>
</dbReference>
<keyword evidence="1" id="KW-0732">Signal</keyword>
<proteinExistence type="predicted"/>
<dbReference type="InterPro" id="IPR002156">
    <property type="entry name" value="RNaseH_domain"/>
</dbReference>
<dbReference type="Pfam" id="PF13456">
    <property type="entry name" value="RVT_3"/>
    <property type="match status" value="1"/>
</dbReference>
<comment type="caution">
    <text evidence="3">The sequence shown here is derived from an EMBL/GenBank/DDBJ whole genome shotgun (WGS) entry which is preliminary data.</text>
</comment>
<dbReference type="EMBL" id="JAUJYN010000002">
    <property type="protein sequence ID" value="KAK1279051.1"/>
    <property type="molecule type" value="Genomic_DNA"/>
</dbReference>
<dbReference type="CDD" id="cd06222">
    <property type="entry name" value="RNase_H_like"/>
    <property type="match status" value="1"/>
</dbReference>
<gene>
    <name evidence="3" type="ORF">QJS04_geneDACA014754</name>
</gene>
<evidence type="ECO:0000313" key="4">
    <source>
        <dbReference type="Proteomes" id="UP001179952"/>
    </source>
</evidence>
<protein>
    <recommendedName>
        <fullName evidence="2">RNase H type-1 domain-containing protein</fullName>
    </recommendedName>
</protein>
<dbReference type="InterPro" id="IPR053151">
    <property type="entry name" value="RNase_H-like"/>
</dbReference>
<feature type="signal peptide" evidence="1">
    <location>
        <begin position="1"/>
        <end position="27"/>
    </location>
</feature>